<name>A0AA39M941_9BILA</name>
<dbReference type="Proteomes" id="UP001175271">
    <property type="component" value="Unassembled WGS sequence"/>
</dbReference>
<sequence length="102" mass="11962">MTRRSTVDTARIEKNGLQREFDASSRELERIRVDRARVQRLLEEMEREKSALIEIVETLEERCKNLEYDAERMEAVESDIRKATEDAIKLGRKLCVEAEYGS</sequence>
<organism evidence="2 3">
    <name type="scientific">Steinernema hermaphroditum</name>
    <dbReference type="NCBI Taxonomy" id="289476"/>
    <lineage>
        <taxon>Eukaryota</taxon>
        <taxon>Metazoa</taxon>
        <taxon>Ecdysozoa</taxon>
        <taxon>Nematoda</taxon>
        <taxon>Chromadorea</taxon>
        <taxon>Rhabditida</taxon>
        <taxon>Tylenchina</taxon>
        <taxon>Panagrolaimomorpha</taxon>
        <taxon>Strongyloidoidea</taxon>
        <taxon>Steinernematidae</taxon>
        <taxon>Steinernema</taxon>
    </lineage>
</organism>
<dbReference type="AlphaFoldDB" id="A0AA39M941"/>
<proteinExistence type="predicted"/>
<feature type="coiled-coil region" evidence="1">
    <location>
        <begin position="28"/>
        <end position="76"/>
    </location>
</feature>
<dbReference type="EMBL" id="JAUCMV010000001">
    <property type="protein sequence ID" value="KAK0426166.1"/>
    <property type="molecule type" value="Genomic_DNA"/>
</dbReference>
<reference evidence="2" key="1">
    <citation type="submission" date="2023-06" db="EMBL/GenBank/DDBJ databases">
        <title>Genomic analysis of the entomopathogenic nematode Steinernema hermaphroditum.</title>
        <authorList>
            <person name="Schwarz E.M."/>
            <person name="Heppert J.K."/>
            <person name="Baniya A."/>
            <person name="Schwartz H.T."/>
            <person name="Tan C.-H."/>
            <person name="Antoshechkin I."/>
            <person name="Sternberg P.W."/>
            <person name="Goodrich-Blair H."/>
            <person name="Dillman A.R."/>
        </authorList>
    </citation>
    <scope>NUCLEOTIDE SEQUENCE</scope>
    <source>
        <strain evidence="2">PS9179</strain>
        <tissue evidence="2">Whole animal</tissue>
    </source>
</reference>
<keyword evidence="3" id="KW-1185">Reference proteome</keyword>
<keyword evidence="1" id="KW-0175">Coiled coil</keyword>
<evidence type="ECO:0000313" key="2">
    <source>
        <dbReference type="EMBL" id="KAK0426166.1"/>
    </source>
</evidence>
<evidence type="ECO:0000256" key="1">
    <source>
        <dbReference type="SAM" id="Coils"/>
    </source>
</evidence>
<protein>
    <submittedName>
        <fullName evidence="2">Uncharacterized protein</fullName>
    </submittedName>
</protein>
<comment type="caution">
    <text evidence="2">The sequence shown here is derived from an EMBL/GenBank/DDBJ whole genome shotgun (WGS) entry which is preliminary data.</text>
</comment>
<evidence type="ECO:0000313" key="3">
    <source>
        <dbReference type="Proteomes" id="UP001175271"/>
    </source>
</evidence>
<gene>
    <name evidence="2" type="ORF">QR680_009567</name>
</gene>
<accession>A0AA39M941</accession>